<dbReference type="PROSITE" id="PS01186">
    <property type="entry name" value="EGF_2"/>
    <property type="match status" value="1"/>
</dbReference>
<sequence>MKIMLIMKICIFLFIFTGTSNALFLAPLYDHVRGVLGRIRNHVMNLHYHHQIGNSVCMPFQYMDLTLKQCQNYCYKNDDCRKNEICSTTHQCINPCSFDPCRENEACYVNEHTIQCQLITYREHNFTSNIQNADDNFRNYMNNYRGELSLDSQRNVNRSEDDRIEKDVNRSMCTENLNCDGGKECKNNKCICPEDKRIEENGICYNCTDQNNCNSDEICSNNVCQHICANFMCFQQQIKTCESSPENSKQCTCKSGYIGDPTDHCSTGHPCKLDKDCSYTEQCYVLNNAPLQCINVCKCVNCGHKKCEIVKNHTSMCTCGSGFFSNGTACLPNSLYAQQLRSSQCRELRNPYPAKKVSCDQGCNETSVCCNNECLDLCGSKRCPDGQICTYLTTPASSECVCPNNTLMENEICIPLGREQMCLDTEYYDPDFGKCRSKCQRDDDCLLDESCRYRTSQRCEYLCKRIENNSTCIPWDHKSKYQIRNCHLNGKKCGCRPGQYINPDRTICHYHCTEIMPCRNNKTCSSEQKCI</sequence>
<protein>
    <recommendedName>
        <fullName evidence="2">EGF-like domain-containing protein</fullName>
    </recommendedName>
</protein>
<evidence type="ECO:0000313" key="3">
    <source>
        <dbReference type="EMBL" id="KAK0176485.1"/>
    </source>
</evidence>
<feature type="chain" id="PRO_5041460196" description="EGF-like domain-containing protein" evidence="1">
    <location>
        <begin position="23"/>
        <end position="531"/>
    </location>
</feature>
<dbReference type="EMBL" id="JAQQBS010000001">
    <property type="protein sequence ID" value="KAK0176485.1"/>
    <property type="molecule type" value="Genomic_DNA"/>
</dbReference>
<evidence type="ECO:0000313" key="4">
    <source>
        <dbReference type="Proteomes" id="UP001168990"/>
    </source>
</evidence>
<feature type="signal peptide" evidence="1">
    <location>
        <begin position="1"/>
        <end position="22"/>
    </location>
</feature>
<gene>
    <name evidence="3" type="ORF">PV328_000616</name>
</gene>
<proteinExistence type="predicted"/>
<reference evidence="3" key="1">
    <citation type="journal article" date="2023" name="bioRxiv">
        <title>Scaffold-level genome assemblies of two parasitoid biocontrol wasps reveal the parthenogenesis mechanism and an associated novel virus.</title>
        <authorList>
            <person name="Inwood S."/>
            <person name="Skelly J."/>
            <person name="Guhlin J."/>
            <person name="Harrop T."/>
            <person name="Goldson S."/>
            <person name="Dearden P."/>
        </authorList>
    </citation>
    <scope>NUCLEOTIDE SEQUENCE</scope>
    <source>
        <strain evidence="3">Irish</strain>
        <tissue evidence="3">Whole body</tissue>
    </source>
</reference>
<organism evidence="3 4">
    <name type="scientific">Microctonus aethiopoides</name>
    <dbReference type="NCBI Taxonomy" id="144406"/>
    <lineage>
        <taxon>Eukaryota</taxon>
        <taxon>Metazoa</taxon>
        <taxon>Ecdysozoa</taxon>
        <taxon>Arthropoda</taxon>
        <taxon>Hexapoda</taxon>
        <taxon>Insecta</taxon>
        <taxon>Pterygota</taxon>
        <taxon>Neoptera</taxon>
        <taxon>Endopterygota</taxon>
        <taxon>Hymenoptera</taxon>
        <taxon>Apocrita</taxon>
        <taxon>Ichneumonoidea</taxon>
        <taxon>Braconidae</taxon>
        <taxon>Euphorinae</taxon>
        <taxon>Microctonus</taxon>
    </lineage>
</organism>
<keyword evidence="4" id="KW-1185">Reference proteome</keyword>
<evidence type="ECO:0000259" key="2">
    <source>
        <dbReference type="PROSITE" id="PS01186"/>
    </source>
</evidence>
<name>A0AA39KWM4_9HYME</name>
<evidence type="ECO:0000256" key="1">
    <source>
        <dbReference type="SAM" id="SignalP"/>
    </source>
</evidence>
<dbReference type="InterPro" id="IPR000742">
    <property type="entry name" value="EGF"/>
</dbReference>
<feature type="domain" description="EGF-like" evidence="2">
    <location>
        <begin position="251"/>
        <end position="265"/>
    </location>
</feature>
<keyword evidence="1" id="KW-0732">Signal</keyword>
<dbReference type="AlphaFoldDB" id="A0AA39KWM4"/>
<comment type="caution">
    <text evidence="3">The sequence shown here is derived from an EMBL/GenBank/DDBJ whole genome shotgun (WGS) entry which is preliminary data.</text>
</comment>
<reference evidence="3" key="2">
    <citation type="submission" date="2023-03" db="EMBL/GenBank/DDBJ databases">
        <authorList>
            <person name="Inwood S.N."/>
            <person name="Skelly J.G."/>
            <person name="Guhlin J."/>
            <person name="Harrop T.W.R."/>
            <person name="Goldson S.G."/>
            <person name="Dearden P.K."/>
        </authorList>
    </citation>
    <scope>NUCLEOTIDE SEQUENCE</scope>
    <source>
        <strain evidence="3">Irish</strain>
        <tissue evidence="3">Whole body</tissue>
    </source>
</reference>
<dbReference type="Proteomes" id="UP001168990">
    <property type="component" value="Unassembled WGS sequence"/>
</dbReference>
<accession>A0AA39KWM4</accession>